<organism evidence="2 3">
    <name type="scientific">Micromonospora globispora</name>
    <dbReference type="NCBI Taxonomy" id="1450148"/>
    <lineage>
        <taxon>Bacteria</taxon>
        <taxon>Bacillati</taxon>
        <taxon>Actinomycetota</taxon>
        <taxon>Actinomycetes</taxon>
        <taxon>Micromonosporales</taxon>
        <taxon>Micromonosporaceae</taxon>
        <taxon>Micromonospora</taxon>
    </lineage>
</organism>
<keyword evidence="2" id="KW-0418">Kinase</keyword>
<dbReference type="AlphaFoldDB" id="A0A317JVV3"/>
<protein>
    <submittedName>
        <fullName evidence="2">Histidine kinase</fullName>
    </submittedName>
</protein>
<evidence type="ECO:0000313" key="2">
    <source>
        <dbReference type="EMBL" id="PWU44480.1"/>
    </source>
</evidence>
<keyword evidence="3" id="KW-1185">Reference proteome</keyword>
<dbReference type="Proteomes" id="UP000245683">
    <property type="component" value="Unassembled WGS sequence"/>
</dbReference>
<dbReference type="EMBL" id="QGSV01000317">
    <property type="protein sequence ID" value="PWU44480.1"/>
    <property type="molecule type" value="Genomic_DNA"/>
</dbReference>
<dbReference type="GO" id="GO:0016301">
    <property type="term" value="F:kinase activity"/>
    <property type="evidence" value="ECO:0007669"/>
    <property type="project" value="UniProtKB-KW"/>
</dbReference>
<gene>
    <name evidence="2" type="ORF">DLJ46_25810</name>
</gene>
<evidence type="ECO:0000313" key="3">
    <source>
        <dbReference type="Proteomes" id="UP000245683"/>
    </source>
</evidence>
<reference evidence="3" key="1">
    <citation type="submission" date="2018-05" db="EMBL/GenBank/DDBJ databases">
        <title>Micromonospora globispora sp. nov. and Micromonospora rugosa sp. nov., isolated from marine sediment.</title>
        <authorList>
            <person name="Carro L."/>
            <person name="Aysel V."/>
            <person name="Cetin D."/>
            <person name="Igual J.M."/>
            <person name="Klenk H.-P."/>
            <person name="Trujillo M.E."/>
            <person name="Sahin N."/>
        </authorList>
    </citation>
    <scope>NUCLEOTIDE SEQUENCE [LARGE SCALE GENOMIC DNA]</scope>
    <source>
        <strain evidence="3">S2904</strain>
    </source>
</reference>
<comment type="caution">
    <text evidence="2">The sequence shown here is derived from an EMBL/GenBank/DDBJ whole genome shotgun (WGS) entry which is preliminary data.</text>
</comment>
<feature type="compositionally biased region" description="Low complexity" evidence="1">
    <location>
        <begin position="34"/>
        <end position="49"/>
    </location>
</feature>
<keyword evidence="2" id="KW-0808">Transferase</keyword>
<sequence length="126" mass="12998">GQPALDGPTIPIGLMTIGHSDGDAADDPTPADPAPADADGDAPAGTDTGLPVRVRQASLVPELRNEPSPPDAEPDEDAVRPPEQVRRMMSSYQSGTRRGRTDAARLLGGATHQPENGPDTGDEQAT</sequence>
<proteinExistence type="predicted"/>
<feature type="non-terminal residue" evidence="2">
    <location>
        <position position="1"/>
    </location>
</feature>
<evidence type="ECO:0000256" key="1">
    <source>
        <dbReference type="SAM" id="MobiDB-lite"/>
    </source>
</evidence>
<name>A0A317JVV3_9ACTN</name>
<feature type="compositionally biased region" description="Basic and acidic residues" evidence="1">
    <location>
        <begin position="77"/>
        <end position="86"/>
    </location>
</feature>
<feature type="region of interest" description="Disordered" evidence="1">
    <location>
        <begin position="1"/>
        <end position="126"/>
    </location>
</feature>
<accession>A0A317JVV3</accession>